<feature type="chain" id="PRO_5021968498" description="FAD-binding domain-containing protein" evidence="7">
    <location>
        <begin position="23"/>
        <end position="418"/>
    </location>
</feature>
<dbReference type="AlphaFoldDB" id="A0A553I438"/>
<proteinExistence type="predicted"/>
<dbReference type="InterPro" id="IPR036188">
    <property type="entry name" value="FAD/NAD-bd_sf"/>
</dbReference>
<dbReference type="PANTHER" id="PTHR47178">
    <property type="entry name" value="MONOOXYGENASE, FAD-BINDING"/>
    <property type="match status" value="1"/>
</dbReference>
<comment type="caution">
    <text evidence="9">The sequence shown here is derived from an EMBL/GenBank/DDBJ whole genome shotgun (WGS) entry which is preliminary data.</text>
</comment>
<dbReference type="Pfam" id="PF01494">
    <property type="entry name" value="FAD_binding_3"/>
    <property type="match status" value="1"/>
</dbReference>
<evidence type="ECO:0000259" key="8">
    <source>
        <dbReference type="Pfam" id="PF01494"/>
    </source>
</evidence>
<evidence type="ECO:0000256" key="2">
    <source>
        <dbReference type="ARBA" id="ARBA00005179"/>
    </source>
</evidence>
<dbReference type="GO" id="GO:0004497">
    <property type="term" value="F:monooxygenase activity"/>
    <property type="evidence" value="ECO:0007669"/>
    <property type="project" value="UniProtKB-KW"/>
</dbReference>
<dbReference type="EMBL" id="VFLP01000018">
    <property type="protein sequence ID" value="TRX94970.1"/>
    <property type="molecule type" value="Genomic_DNA"/>
</dbReference>
<keyword evidence="6" id="KW-0503">Monooxygenase</keyword>
<dbReference type="PANTHER" id="PTHR47178:SF1">
    <property type="entry name" value="FAD-BINDING DOMAIN-CONTAINING PROTEIN-RELATED"/>
    <property type="match status" value="1"/>
</dbReference>
<sequence length="418" mass="46241">MEIHSSPPIIIIGAGIVGLALAQGLKKEGIPFQIYERDENLDHRTAGWGITIHWALEALKSCLPRELFAKIDDAQVDPEQGRQDTGRFLFLDLEILKPRYVIPPSPRKRVSRSKFRKLLTEGLDIHWGKSLSSFTPSADGDGITATFTDGTKVDGAMLLAADGSNSKTRSLLLGEAGALHPLPVRFMGVTPILSEDEMRPLRSIDPLLFQGSHPETGYFMWFSVLSTPEANGSVGSAQPYYEAQINLSWLFKGPEDEVPPTDSERLARMKEMARRGSGFHEVLRRVVDGVPDGTPVREIKLADWPTLKWEGNGLVTLLGDAAHPMTMYRGEAANHGFFDACKLKEQLVMCYGGLKTQGQALEDFETEMRERAHQAVLLSRQACLDAHDITNLGPESPDHSRTLQSIRFPVDQLTDTTA</sequence>
<dbReference type="GO" id="GO:0071949">
    <property type="term" value="F:FAD binding"/>
    <property type="evidence" value="ECO:0007669"/>
    <property type="project" value="InterPro"/>
</dbReference>
<evidence type="ECO:0000256" key="7">
    <source>
        <dbReference type="SAM" id="SignalP"/>
    </source>
</evidence>
<dbReference type="OrthoDB" id="47494at2759"/>
<dbReference type="Gene3D" id="3.50.50.60">
    <property type="entry name" value="FAD/NAD(P)-binding domain"/>
    <property type="match status" value="1"/>
</dbReference>
<keyword evidence="10" id="KW-1185">Reference proteome</keyword>
<keyword evidence="3" id="KW-0285">Flavoprotein</keyword>
<feature type="signal peptide" evidence="7">
    <location>
        <begin position="1"/>
        <end position="22"/>
    </location>
</feature>
<comment type="pathway">
    <text evidence="2">Secondary metabolite biosynthesis.</text>
</comment>
<dbReference type="Proteomes" id="UP000319160">
    <property type="component" value="Unassembled WGS sequence"/>
</dbReference>
<protein>
    <recommendedName>
        <fullName evidence="8">FAD-binding domain-containing protein</fullName>
    </recommendedName>
</protein>
<keyword evidence="4" id="KW-0274">FAD</keyword>
<comment type="cofactor">
    <cofactor evidence="1">
        <name>FAD</name>
        <dbReference type="ChEBI" id="CHEBI:57692"/>
    </cofactor>
</comment>
<organism evidence="9 10">
    <name type="scientific">Xylaria flabelliformis</name>
    <dbReference type="NCBI Taxonomy" id="2512241"/>
    <lineage>
        <taxon>Eukaryota</taxon>
        <taxon>Fungi</taxon>
        <taxon>Dikarya</taxon>
        <taxon>Ascomycota</taxon>
        <taxon>Pezizomycotina</taxon>
        <taxon>Sordariomycetes</taxon>
        <taxon>Xylariomycetidae</taxon>
        <taxon>Xylariales</taxon>
        <taxon>Xylariaceae</taxon>
        <taxon>Xylaria</taxon>
    </lineage>
</organism>
<dbReference type="PRINTS" id="PR00420">
    <property type="entry name" value="RNGMNOXGNASE"/>
</dbReference>
<accession>A0A553I438</accession>
<evidence type="ECO:0000256" key="6">
    <source>
        <dbReference type="ARBA" id="ARBA00023033"/>
    </source>
</evidence>
<evidence type="ECO:0000256" key="4">
    <source>
        <dbReference type="ARBA" id="ARBA00022827"/>
    </source>
</evidence>
<keyword evidence="5" id="KW-0560">Oxidoreductase</keyword>
<dbReference type="InterPro" id="IPR002938">
    <property type="entry name" value="FAD-bd"/>
</dbReference>
<evidence type="ECO:0000313" key="10">
    <source>
        <dbReference type="Proteomes" id="UP000319160"/>
    </source>
</evidence>
<evidence type="ECO:0000313" key="9">
    <source>
        <dbReference type="EMBL" id="TRX94970.1"/>
    </source>
</evidence>
<evidence type="ECO:0000256" key="3">
    <source>
        <dbReference type="ARBA" id="ARBA00022630"/>
    </source>
</evidence>
<dbReference type="SUPFAM" id="SSF51905">
    <property type="entry name" value="FAD/NAD(P)-binding domain"/>
    <property type="match status" value="1"/>
</dbReference>
<reference evidence="10" key="1">
    <citation type="submission" date="2019-06" db="EMBL/GenBank/DDBJ databases">
        <title>Draft genome sequence of the griseofulvin-producing fungus Xylaria cubensis strain G536.</title>
        <authorList>
            <person name="Mead M.E."/>
            <person name="Raja H.A."/>
            <person name="Steenwyk J.L."/>
            <person name="Knowles S.L."/>
            <person name="Oberlies N.H."/>
            <person name="Rokas A."/>
        </authorList>
    </citation>
    <scope>NUCLEOTIDE SEQUENCE [LARGE SCALE GENOMIC DNA]</scope>
    <source>
        <strain evidence="10">G536</strain>
    </source>
</reference>
<gene>
    <name evidence="9" type="ORF">FHL15_004055</name>
</gene>
<evidence type="ECO:0000256" key="5">
    <source>
        <dbReference type="ARBA" id="ARBA00023002"/>
    </source>
</evidence>
<keyword evidence="7" id="KW-0732">Signal</keyword>
<evidence type="ECO:0000256" key="1">
    <source>
        <dbReference type="ARBA" id="ARBA00001974"/>
    </source>
</evidence>
<dbReference type="STRING" id="2512241.A0A553I438"/>
<feature type="domain" description="FAD-binding" evidence="8">
    <location>
        <begin position="9"/>
        <end position="172"/>
    </location>
</feature>
<name>A0A553I438_9PEZI</name>